<dbReference type="EMBL" id="JACASE010000020">
    <property type="protein sequence ID" value="KAF6394486.1"/>
    <property type="molecule type" value="Genomic_DNA"/>
</dbReference>
<comment type="caution">
    <text evidence="1">The sequence shown here is derived from an EMBL/GenBank/DDBJ whole genome shotgun (WGS) entry which is preliminary data.</text>
</comment>
<evidence type="ECO:0000313" key="2">
    <source>
        <dbReference type="Proteomes" id="UP000593571"/>
    </source>
</evidence>
<organism evidence="1 2">
    <name type="scientific">Rousettus aegyptiacus</name>
    <name type="common">Egyptian fruit bat</name>
    <name type="synonym">Pteropus aegyptiacus</name>
    <dbReference type="NCBI Taxonomy" id="9407"/>
    <lineage>
        <taxon>Eukaryota</taxon>
        <taxon>Metazoa</taxon>
        <taxon>Chordata</taxon>
        <taxon>Craniata</taxon>
        <taxon>Vertebrata</taxon>
        <taxon>Euteleostomi</taxon>
        <taxon>Mammalia</taxon>
        <taxon>Eutheria</taxon>
        <taxon>Laurasiatheria</taxon>
        <taxon>Chiroptera</taxon>
        <taxon>Yinpterochiroptera</taxon>
        <taxon>Pteropodoidea</taxon>
        <taxon>Pteropodidae</taxon>
        <taxon>Rousettinae</taxon>
        <taxon>Rousettus</taxon>
    </lineage>
</organism>
<reference evidence="1 2" key="1">
    <citation type="journal article" date="2020" name="Nature">
        <title>Six reference-quality genomes reveal evolution of bat adaptations.</title>
        <authorList>
            <person name="Jebb D."/>
            <person name="Huang Z."/>
            <person name="Pippel M."/>
            <person name="Hughes G.M."/>
            <person name="Lavrichenko K."/>
            <person name="Devanna P."/>
            <person name="Winkler S."/>
            <person name="Jermiin L.S."/>
            <person name="Skirmuntt E.C."/>
            <person name="Katzourakis A."/>
            <person name="Burkitt-Gray L."/>
            <person name="Ray D.A."/>
            <person name="Sullivan K.A.M."/>
            <person name="Roscito J.G."/>
            <person name="Kirilenko B.M."/>
            <person name="Davalos L.M."/>
            <person name="Corthals A.P."/>
            <person name="Power M.L."/>
            <person name="Jones G."/>
            <person name="Ransome R.D."/>
            <person name="Dechmann D.K.N."/>
            <person name="Locatelli A.G."/>
            <person name="Puechmaille S.J."/>
            <person name="Fedrigo O."/>
            <person name="Jarvis E.D."/>
            <person name="Hiller M."/>
            <person name="Vernes S.C."/>
            <person name="Myers E.W."/>
            <person name="Teeling E.C."/>
        </authorList>
    </citation>
    <scope>NUCLEOTIDE SEQUENCE [LARGE SCALE GENOMIC DNA]</scope>
    <source>
        <strain evidence="1">MRouAeg1</strain>
        <tissue evidence="1">Muscle</tissue>
    </source>
</reference>
<gene>
    <name evidence="1" type="ORF">HJG63_010440</name>
</gene>
<sequence length="248" mass="27472">MRATFQPPFVFLLSPRTNRLGVNAWVTREEGCPWHPGFPFVKDKARFSPRLLIVRGLPSDGSRHYKGTVSRCPGTVSCFMRNCSRQKCRLWARRCHLPASGQPRPSRSPLRSAWALGVCGFCQLPPWGPGSKDKASSCRLSVCDLKTPWGQSPFLVTERVAWLVTIKGTRPHVKMHTGLWFAVLTSTHNETRWGGGGTGGSSAQGAANGLTLPASEEQQVCLCPEDQNVAGHVLTHRSQVWSDRQVWL</sequence>
<keyword evidence="2" id="KW-1185">Reference proteome</keyword>
<name>A0A7J8B7P6_ROUAE</name>
<dbReference type="Proteomes" id="UP000593571">
    <property type="component" value="Unassembled WGS sequence"/>
</dbReference>
<dbReference type="AlphaFoldDB" id="A0A7J8B7P6"/>
<accession>A0A7J8B7P6</accession>
<proteinExistence type="predicted"/>
<protein>
    <submittedName>
        <fullName evidence="1">Uncharacterized protein</fullName>
    </submittedName>
</protein>
<evidence type="ECO:0000313" key="1">
    <source>
        <dbReference type="EMBL" id="KAF6394486.1"/>
    </source>
</evidence>